<evidence type="ECO:0000313" key="1">
    <source>
        <dbReference type="EMBL" id="MBG6291405.1"/>
    </source>
</evidence>
<organism evidence="1 2">
    <name type="scientific">Pseudomonas nitroreducens</name>
    <dbReference type="NCBI Taxonomy" id="46680"/>
    <lineage>
        <taxon>Bacteria</taxon>
        <taxon>Pseudomonadati</taxon>
        <taxon>Pseudomonadota</taxon>
        <taxon>Gammaproteobacteria</taxon>
        <taxon>Pseudomonadales</taxon>
        <taxon>Pseudomonadaceae</taxon>
        <taxon>Pseudomonas</taxon>
    </lineage>
</organism>
<name>A0ABS0KTI6_PSENT</name>
<sequence length="568" mass="62610">MAVITGQLARIAGGGVVANPNLTSGHYGFAWVAMPFASVSARAPGGSVIVPQYPVDANGVAISAQMARSFFDDYYNRIHISPQRLDLGNIVTSQSSSVLLWNAFLEPRTLLEIDGTDEGLLVSGQPAPPMLFAALKELTWQLSVTPDGQPVLDTTVAWRFDNDAVAGIRVTANRIVAWSFVPDWGDSIVERLSFSTDIQQSESGVELRRSLRTSPRRELEASMFAEGMERQLLDMALFGWGSRVWALPIWPDIQLLTGQVTAGSARINCSTQYLDFRKGGLAMLRGASAFEYEVVQVQDIDAAGLTLSRATQQTWPAGSRLYPARSAQLVEQPSLTRLTDQVQSAQVRFQVAEVSDWPEVMPATLYRGWPVLEQRPDENEDLTSSTQRLLSQLDNGMAIPLTTDVGGRAFALLGHRWLGMGRAERSAFRSLVYALRGQQKALWIPTHADDLTMANAITATSLVLDVRNIGYTRFGQLRAGRRDIRIELVDGTAFHRRIINATELSASVERLQLDSQLGRDVALVQVARICWMALCRSNSDVVEIEHITDSEGLASSSLIFKRVRDDEF</sequence>
<dbReference type="RefSeq" id="WP_196913618.1">
    <property type="nucleotide sequence ID" value="NZ_JADTFC010000114.1"/>
</dbReference>
<protein>
    <recommendedName>
        <fullName evidence="3">Phage tail protein</fullName>
    </recommendedName>
</protein>
<accession>A0ABS0KTI6</accession>
<evidence type="ECO:0008006" key="3">
    <source>
        <dbReference type="Google" id="ProtNLM"/>
    </source>
</evidence>
<reference evidence="1 2" key="1">
    <citation type="submission" date="2020-11" db="EMBL/GenBank/DDBJ databases">
        <title>Enhanced detection system for hospital associated transmission using whole genome sequencing surveillance.</title>
        <authorList>
            <person name="Harrison L.H."/>
            <person name="Van Tyne D."/>
            <person name="Marsh J.W."/>
            <person name="Griffith M.P."/>
            <person name="Snyder D.J."/>
            <person name="Cooper V.S."/>
            <person name="Mustapha M."/>
        </authorList>
    </citation>
    <scope>NUCLEOTIDE SEQUENCE [LARGE SCALE GENOMIC DNA]</scope>
    <source>
        <strain evidence="1 2">PSA00705</strain>
    </source>
</reference>
<comment type="caution">
    <text evidence="1">The sequence shown here is derived from an EMBL/GenBank/DDBJ whole genome shotgun (WGS) entry which is preliminary data.</text>
</comment>
<dbReference type="Proteomes" id="UP000608450">
    <property type="component" value="Unassembled WGS sequence"/>
</dbReference>
<proteinExistence type="predicted"/>
<dbReference type="EMBL" id="JADTFC010000114">
    <property type="protein sequence ID" value="MBG6291405.1"/>
    <property type="molecule type" value="Genomic_DNA"/>
</dbReference>
<keyword evidence="2" id="KW-1185">Reference proteome</keyword>
<evidence type="ECO:0000313" key="2">
    <source>
        <dbReference type="Proteomes" id="UP000608450"/>
    </source>
</evidence>
<gene>
    <name evidence="1" type="ORF">I5I61_28445</name>
</gene>